<evidence type="ECO:0000313" key="2">
    <source>
        <dbReference type="Proteomes" id="UP001341840"/>
    </source>
</evidence>
<sequence length="61" mass="6270">RGGNGGAAEGPKPPTVLLPGCRGCGDKGGLKRVLRACILENHEEKKQMASCPSNYSCVGNS</sequence>
<protein>
    <submittedName>
        <fullName evidence="1">Uncharacterized protein</fullName>
    </submittedName>
</protein>
<name>A0ABU6RQG9_9FABA</name>
<organism evidence="1 2">
    <name type="scientific">Stylosanthes scabra</name>
    <dbReference type="NCBI Taxonomy" id="79078"/>
    <lineage>
        <taxon>Eukaryota</taxon>
        <taxon>Viridiplantae</taxon>
        <taxon>Streptophyta</taxon>
        <taxon>Embryophyta</taxon>
        <taxon>Tracheophyta</taxon>
        <taxon>Spermatophyta</taxon>
        <taxon>Magnoliopsida</taxon>
        <taxon>eudicotyledons</taxon>
        <taxon>Gunneridae</taxon>
        <taxon>Pentapetalae</taxon>
        <taxon>rosids</taxon>
        <taxon>fabids</taxon>
        <taxon>Fabales</taxon>
        <taxon>Fabaceae</taxon>
        <taxon>Papilionoideae</taxon>
        <taxon>50 kb inversion clade</taxon>
        <taxon>dalbergioids sensu lato</taxon>
        <taxon>Dalbergieae</taxon>
        <taxon>Pterocarpus clade</taxon>
        <taxon>Stylosanthes</taxon>
    </lineage>
</organism>
<comment type="caution">
    <text evidence="1">The sequence shown here is derived from an EMBL/GenBank/DDBJ whole genome shotgun (WGS) entry which is preliminary data.</text>
</comment>
<reference evidence="1 2" key="1">
    <citation type="journal article" date="2023" name="Plants (Basel)">
        <title>Bridging the Gap: Combining Genomics and Transcriptomics Approaches to Understand Stylosanthes scabra, an Orphan Legume from the Brazilian Caatinga.</title>
        <authorList>
            <person name="Ferreira-Neto J.R.C."/>
            <person name="da Silva M.D."/>
            <person name="Binneck E."/>
            <person name="de Melo N.F."/>
            <person name="da Silva R.H."/>
            <person name="de Melo A.L.T.M."/>
            <person name="Pandolfi V."/>
            <person name="Bustamante F.O."/>
            <person name="Brasileiro-Vidal A.C."/>
            <person name="Benko-Iseppon A.M."/>
        </authorList>
    </citation>
    <scope>NUCLEOTIDE SEQUENCE [LARGE SCALE GENOMIC DNA]</scope>
    <source>
        <tissue evidence="1">Leaves</tissue>
    </source>
</reference>
<evidence type="ECO:0000313" key="1">
    <source>
        <dbReference type="EMBL" id="MED6126185.1"/>
    </source>
</evidence>
<dbReference type="EMBL" id="JASCZI010031188">
    <property type="protein sequence ID" value="MED6126185.1"/>
    <property type="molecule type" value="Genomic_DNA"/>
</dbReference>
<dbReference type="Proteomes" id="UP001341840">
    <property type="component" value="Unassembled WGS sequence"/>
</dbReference>
<proteinExistence type="predicted"/>
<accession>A0ABU6RQG9</accession>
<keyword evidence="2" id="KW-1185">Reference proteome</keyword>
<feature type="non-terminal residue" evidence="1">
    <location>
        <position position="1"/>
    </location>
</feature>
<gene>
    <name evidence="1" type="ORF">PIB30_075899</name>
</gene>